<sequence length="92" mass="9754">MELQEIDHLLEELTALLVSQECGGDDAAIEPAILNAVADYVEGVDSTGAGLDQLRQALEAAAGEGDDSAKQRMKAAGCSRAIRLLRDTIWQA</sequence>
<dbReference type="Proteomes" id="UP000007259">
    <property type="component" value="Chromosome 33"/>
</dbReference>
<evidence type="ECO:0000313" key="2">
    <source>
        <dbReference type="Proteomes" id="UP000007259"/>
    </source>
</evidence>
<accession>E9B4U8</accession>
<dbReference type="EMBL" id="FR799586">
    <property type="protein sequence ID" value="CBZ30267.1"/>
    <property type="molecule type" value="Genomic_DNA"/>
</dbReference>
<dbReference type="KEGG" id="lmi:LMXM_33_1245"/>
<dbReference type="AlphaFoldDB" id="E9B4U8"/>
<name>E9B4U8_LEIMU</name>
<dbReference type="VEuPathDB" id="TriTrypDB:LmxM.33.1245"/>
<dbReference type="GeneID" id="13452322"/>
<gene>
    <name evidence="1" type="ORF">LMXM_33_1245</name>
</gene>
<evidence type="ECO:0000313" key="1">
    <source>
        <dbReference type="EMBL" id="CBZ30267.1"/>
    </source>
</evidence>
<keyword evidence="2" id="KW-1185">Reference proteome</keyword>
<protein>
    <submittedName>
        <fullName evidence="1">Uncharacterized protein</fullName>
    </submittedName>
</protein>
<dbReference type="RefSeq" id="XP_003878715.1">
    <property type="nucleotide sequence ID" value="XM_003878666.1"/>
</dbReference>
<reference evidence="1 2" key="1">
    <citation type="journal article" date="2011" name="Genome Res.">
        <title>Chromosome and gene copy number variation allow major structural change between species and strains of Leishmania.</title>
        <authorList>
            <person name="Rogers M.B."/>
            <person name="Hilley J.D."/>
            <person name="Dickens N.J."/>
            <person name="Wilkes J."/>
            <person name="Bates P.A."/>
            <person name="Depledge D.P."/>
            <person name="Harris D."/>
            <person name="Her Y."/>
            <person name="Herzyk P."/>
            <person name="Imamura H."/>
            <person name="Otto T.D."/>
            <person name="Sanders M."/>
            <person name="Seeger K."/>
            <person name="Dujardin J.C."/>
            <person name="Berriman M."/>
            <person name="Smith D.F."/>
            <person name="Hertz-Fowler C."/>
            <person name="Mottram J.C."/>
        </authorList>
    </citation>
    <scope>NUCLEOTIDE SEQUENCE [LARGE SCALE GENOMIC DNA]</scope>
    <source>
        <strain evidence="1 2">MHOM/GT/2001/U1103</strain>
    </source>
</reference>
<proteinExistence type="predicted"/>
<organism evidence="1 2">
    <name type="scientific">Leishmania mexicana (strain MHOM/GT/2001/U1103)</name>
    <dbReference type="NCBI Taxonomy" id="929439"/>
    <lineage>
        <taxon>Eukaryota</taxon>
        <taxon>Discoba</taxon>
        <taxon>Euglenozoa</taxon>
        <taxon>Kinetoplastea</taxon>
        <taxon>Metakinetoplastina</taxon>
        <taxon>Trypanosomatida</taxon>
        <taxon>Trypanosomatidae</taxon>
        <taxon>Leishmaniinae</taxon>
        <taxon>Leishmania</taxon>
    </lineage>
</organism>
<dbReference type="OMA" id="RDTIWQA"/>
<dbReference type="OrthoDB" id="261449at2759"/>